<reference evidence="8" key="1">
    <citation type="submission" date="2017-09" db="EMBL/GenBank/DDBJ databases">
        <title>The Reconstruction of 2,631 Draft Metagenome-Assembled Genomes from the Global Oceans.</title>
        <authorList>
            <person name="Tully B.J."/>
            <person name="Graham E.D."/>
            <person name="Heidelberg J.F."/>
        </authorList>
    </citation>
    <scope>NUCLEOTIDE SEQUENCE [LARGE SCALE GENOMIC DNA]</scope>
</reference>
<keyword evidence="3 6" id="KW-0547">Nucleotide-binding</keyword>
<dbReference type="HAMAP" id="MF_01926">
    <property type="entry name" value="PurS"/>
    <property type="match status" value="1"/>
</dbReference>
<evidence type="ECO:0000256" key="3">
    <source>
        <dbReference type="ARBA" id="ARBA00022741"/>
    </source>
</evidence>
<comment type="pathway">
    <text evidence="6">Purine metabolism; IMP biosynthesis via de novo pathway; 5-amino-1-(5-phospho-D-ribosyl)imidazole from N(2)-formyl-N(1)-(5-phospho-D-ribosyl)glycinamide: step 1/2.</text>
</comment>
<dbReference type="PANTHER" id="PTHR34696">
    <property type="entry name" value="PHOSPHORIBOSYLFORMYLGLYCINAMIDINE SYNTHASE SUBUNIT PURS"/>
    <property type="match status" value="1"/>
</dbReference>
<evidence type="ECO:0000256" key="2">
    <source>
        <dbReference type="ARBA" id="ARBA00022598"/>
    </source>
</evidence>
<comment type="subunit">
    <text evidence="6">Part of the FGAM synthase complex composed of 1 PurL, 1 PurQ and 2 PurS subunits.</text>
</comment>
<protein>
    <recommendedName>
        <fullName evidence="6">Phosphoribosylformylglycinamidine synthase subunit PurS</fullName>
        <shortName evidence="6">FGAM synthase</shortName>
        <ecNumber evidence="6">6.3.5.3</ecNumber>
    </recommendedName>
    <alternativeName>
        <fullName evidence="6">Formylglycinamide ribonucleotide amidotransferase subunit III</fullName>
        <shortName evidence="6">FGAR amidotransferase III</shortName>
        <shortName evidence="6">FGAR-AT III</shortName>
    </alternativeName>
    <alternativeName>
        <fullName evidence="6">Phosphoribosylformylglycinamidine synthase subunit III</fullName>
    </alternativeName>
</protein>
<keyword evidence="1 6" id="KW-0963">Cytoplasm</keyword>
<keyword evidence="5 6" id="KW-0067">ATP-binding</keyword>
<evidence type="ECO:0000256" key="1">
    <source>
        <dbReference type="ARBA" id="ARBA00022490"/>
    </source>
</evidence>
<dbReference type="Pfam" id="PF02700">
    <property type="entry name" value="PurS"/>
    <property type="match status" value="1"/>
</dbReference>
<evidence type="ECO:0000313" key="8">
    <source>
        <dbReference type="Proteomes" id="UP000226525"/>
    </source>
</evidence>
<dbReference type="InterPro" id="IPR003850">
    <property type="entry name" value="PurS"/>
</dbReference>
<dbReference type="EC" id="6.3.5.3" evidence="6"/>
<dbReference type="GO" id="GO:0005524">
    <property type="term" value="F:ATP binding"/>
    <property type="evidence" value="ECO:0007669"/>
    <property type="project" value="UniProtKB-UniRule"/>
</dbReference>
<comment type="subcellular location">
    <subcellularLocation>
        <location evidence="6">Cytoplasm</location>
    </subcellularLocation>
</comment>
<organism evidence="7 8">
    <name type="scientific">SAR324 cluster bacterium</name>
    <dbReference type="NCBI Taxonomy" id="2024889"/>
    <lineage>
        <taxon>Bacteria</taxon>
        <taxon>Deltaproteobacteria</taxon>
        <taxon>SAR324 cluster</taxon>
    </lineage>
</organism>
<accession>A0A2D6YJ16</accession>
<comment type="caution">
    <text evidence="7">The sequence shown here is derived from an EMBL/GenBank/DDBJ whole genome shotgun (WGS) entry which is preliminary data.</text>
</comment>
<evidence type="ECO:0000256" key="5">
    <source>
        <dbReference type="ARBA" id="ARBA00022840"/>
    </source>
</evidence>
<keyword evidence="4 6" id="KW-0658">Purine biosynthesis</keyword>
<dbReference type="PANTHER" id="PTHR34696:SF1">
    <property type="entry name" value="PHOSPHORIBOSYLFORMYLGLYCINAMIDINE SYNTHASE SUBUNIT PURS"/>
    <property type="match status" value="1"/>
</dbReference>
<comment type="function">
    <text evidence="6">Part of the phosphoribosylformylglycinamidine synthase complex involved in the purines biosynthetic pathway. Catalyzes the ATP-dependent conversion of formylglycinamide ribonucleotide (FGAR) and glutamine to yield formylglycinamidine ribonucleotide (FGAM) and glutamate. The FGAM synthase complex is composed of three subunits. PurQ produces an ammonia molecule by converting glutamine to glutamate. PurL transfers the ammonia molecule to FGAR to form FGAM in an ATP-dependent manner. PurS interacts with PurQ and PurL and is thought to assist in the transfer of the ammonia molecule from PurQ to PurL.</text>
</comment>
<proteinExistence type="inferred from homology"/>
<dbReference type="InterPro" id="IPR036604">
    <property type="entry name" value="PurS-like_sf"/>
</dbReference>
<dbReference type="AlphaFoldDB" id="A0A2D6YJ16"/>
<dbReference type="EMBL" id="NZEX01000081">
    <property type="protein sequence ID" value="MAH63170.1"/>
    <property type="molecule type" value="Genomic_DNA"/>
</dbReference>
<dbReference type="Gene3D" id="3.30.1280.10">
    <property type="entry name" value="Phosphoribosylformylglycinamidine synthase subunit PurS"/>
    <property type="match status" value="1"/>
</dbReference>
<dbReference type="GO" id="GO:0004642">
    <property type="term" value="F:phosphoribosylformylglycinamidine synthase activity"/>
    <property type="evidence" value="ECO:0007669"/>
    <property type="project" value="UniProtKB-UniRule"/>
</dbReference>
<comment type="catalytic activity">
    <reaction evidence="6">
        <text>N(2)-formyl-N(1)-(5-phospho-beta-D-ribosyl)glycinamide + L-glutamine + ATP + H2O = 2-formamido-N(1)-(5-O-phospho-beta-D-ribosyl)acetamidine + L-glutamate + ADP + phosphate + H(+)</text>
        <dbReference type="Rhea" id="RHEA:17129"/>
        <dbReference type="ChEBI" id="CHEBI:15377"/>
        <dbReference type="ChEBI" id="CHEBI:15378"/>
        <dbReference type="ChEBI" id="CHEBI:29985"/>
        <dbReference type="ChEBI" id="CHEBI:30616"/>
        <dbReference type="ChEBI" id="CHEBI:43474"/>
        <dbReference type="ChEBI" id="CHEBI:58359"/>
        <dbReference type="ChEBI" id="CHEBI:147286"/>
        <dbReference type="ChEBI" id="CHEBI:147287"/>
        <dbReference type="ChEBI" id="CHEBI:456216"/>
        <dbReference type="EC" id="6.3.5.3"/>
    </reaction>
</comment>
<dbReference type="Proteomes" id="UP000226525">
    <property type="component" value="Unassembled WGS sequence"/>
</dbReference>
<dbReference type="SUPFAM" id="SSF82697">
    <property type="entry name" value="PurS-like"/>
    <property type="match status" value="1"/>
</dbReference>
<evidence type="ECO:0000256" key="4">
    <source>
        <dbReference type="ARBA" id="ARBA00022755"/>
    </source>
</evidence>
<gene>
    <name evidence="6" type="primary">purS</name>
    <name evidence="7" type="ORF">CMN54_06960</name>
</gene>
<comment type="similarity">
    <text evidence="6">Belongs to the PurS family.</text>
</comment>
<dbReference type="NCBIfam" id="TIGR00302">
    <property type="entry name" value="phosphoribosylformylglycinamidine synthase subunit PurS"/>
    <property type="match status" value="1"/>
</dbReference>
<keyword evidence="2 6" id="KW-0436">Ligase</keyword>
<name>A0A2D6YJ16_9DELT</name>
<dbReference type="UniPathway" id="UPA00074">
    <property type="reaction ID" value="UER00128"/>
</dbReference>
<evidence type="ECO:0000313" key="7">
    <source>
        <dbReference type="EMBL" id="MAH63170.1"/>
    </source>
</evidence>
<sequence length="82" mass="9122">MLKGVITVMLQPNVLDVQGQAVEGALKHLGFESVEQVRIGRQIEMILPTEDHEAARLQLSEMGKKLLANPVIEDFQIDIKEA</sequence>
<dbReference type="NCBIfam" id="NF004630">
    <property type="entry name" value="PRK05974.1"/>
    <property type="match status" value="1"/>
</dbReference>
<dbReference type="GO" id="GO:0006189">
    <property type="term" value="P:'de novo' IMP biosynthetic process"/>
    <property type="evidence" value="ECO:0007669"/>
    <property type="project" value="UniProtKB-UniRule"/>
</dbReference>
<evidence type="ECO:0000256" key="6">
    <source>
        <dbReference type="HAMAP-Rule" id="MF_01926"/>
    </source>
</evidence>
<dbReference type="GO" id="GO:0005737">
    <property type="term" value="C:cytoplasm"/>
    <property type="evidence" value="ECO:0007669"/>
    <property type="project" value="UniProtKB-SubCell"/>
</dbReference>